<dbReference type="Proteomes" id="UP000035337">
    <property type="component" value="Chromosome"/>
</dbReference>
<dbReference type="KEGG" id="epo:Epro_0398"/>
<keyword evidence="6 11" id="KW-0798">TonB box</keyword>
<feature type="chain" id="PRO_5005186158" evidence="12">
    <location>
        <begin position="21"/>
        <end position="613"/>
    </location>
</feature>
<evidence type="ECO:0000256" key="1">
    <source>
        <dbReference type="ARBA" id="ARBA00004571"/>
    </source>
</evidence>
<keyword evidence="9 10" id="KW-0998">Cell outer membrane</keyword>
<dbReference type="OrthoDB" id="337377at2"/>
<accession>A0A0G3WIS3</accession>
<evidence type="ECO:0000256" key="12">
    <source>
        <dbReference type="SAM" id="SignalP"/>
    </source>
</evidence>
<dbReference type="Pfam" id="PF07715">
    <property type="entry name" value="Plug"/>
    <property type="match status" value="1"/>
</dbReference>
<keyword evidence="4 10" id="KW-0812">Transmembrane</keyword>
<keyword evidence="2 10" id="KW-0813">Transport</keyword>
<dbReference type="RefSeq" id="WP_052570123.1">
    <property type="nucleotide sequence ID" value="NZ_CP009498.1"/>
</dbReference>
<dbReference type="GO" id="GO:0009279">
    <property type="term" value="C:cell outer membrane"/>
    <property type="evidence" value="ECO:0007669"/>
    <property type="project" value="UniProtKB-SubCell"/>
</dbReference>
<protein>
    <submittedName>
        <fullName evidence="15">Vitamin B12/cobalamin outer membrane transporter</fullName>
    </submittedName>
</protein>
<dbReference type="InterPro" id="IPR000531">
    <property type="entry name" value="Beta-barrel_TonB"/>
</dbReference>
<reference evidence="15 16" key="1">
    <citation type="submission" date="2014-09" db="EMBL/GenBank/DDBJ databases">
        <title>Complete genome sequence of Endomicrobium proavitum.</title>
        <authorList>
            <person name="Zheng H."/>
        </authorList>
    </citation>
    <scope>NUCLEOTIDE SEQUENCE [LARGE SCALE GENOMIC DNA]</scope>
    <source>
        <strain evidence="15 16">Rsa215</strain>
    </source>
</reference>
<sequence>MKKLAVVLCSLLVFSNVGLAQEVFLSLTKQEEDIKDLPANVTVIEKKAIEESHAQTLGELLETQAGVDFRSNGTVGAAQSISIRGASSLQTLVLIDGRKVNDAGLGSADFSAISVSVIEKIEIIRGAGAAIYGAGAFGGVINIITKKAKPGSFVDVGFSYGSFDTSKLHLTEVAAGDNGGILVSFDKTKSNGSRENSKYDGDNIFFNGLLKTSKNSELTLTGNVFSSNYGTPGATTWLTADNTQKDSNRYIKADYSLKTEAVGLNISGYSSNNDRDYNDIGGGNPYDPTWMLSDAQYKYNSEVAGGQIDFHYKNLILLGAELADEIYKEKEELTGWSSSHSRKNYAAYAQLNLKLWKLSLIPGVRYDNNSQFGTAVTPSVSAVFSITDNLKFSGNAGKVWRAPAFTELYWDQPSYDMYGNPNLVPEKGNSFDFGIEYFGNKIKLSADAFYIKSKDLIAWVFDPSLGMWGETHVQNINSAVQYGAEFSAGIILMPWLSNTVGYAYLEAKDEDTKKALPYKPQHTVSDTLTIKPFRNFSLSATAYFKDKVWTNAANTTSLKNFITLDVNVNYDITKAVSLWAKGVNVTETKYEMSSGYPMPGAAVYGGVNVKILE</sequence>
<dbReference type="EMBL" id="CP009498">
    <property type="protein sequence ID" value="AKL97777.1"/>
    <property type="molecule type" value="Genomic_DNA"/>
</dbReference>
<feature type="signal peptide" evidence="12">
    <location>
        <begin position="1"/>
        <end position="20"/>
    </location>
</feature>
<organism evidence="15 16">
    <name type="scientific">Endomicrobium proavitum</name>
    <dbReference type="NCBI Taxonomy" id="1408281"/>
    <lineage>
        <taxon>Bacteria</taxon>
        <taxon>Pseudomonadati</taxon>
        <taxon>Elusimicrobiota</taxon>
        <taxon>Endomicrobiia</taxon>
        <taxon>Endomicrobiales</taxon>
        <taxon>Endomicrobiaceae</taxon>
        <taxon>Endomicrobium</taxon>
    </lineage>
</organism>
<evidence type="ECO:0000256" key="11">
    <source>
        <dbReference type="RuleBase" id="RU003357"/>
    </source>
</evidence>
<dbReference type="SUPFAM" id="SSF56935">
    <property type="entry name" value="Porins"/>
    <property type="match status" value="1"/>
</dbReference>
<dbReference type="CDD" id="cd01347">
    <property type="entry name" value="ligand_gated_channel"/>
    <property type="match status" value="1"/>
</dbReference>
<dbReference type="InterPro" id="IPR037066">
    <property type="entry name" value="Plug_dom_sf"/>
</dbReference>
<keyword evidence="3 10" id="KW-1134">Transmembrane beta strand</keyword>
<feature type="domain" description="TonB-dependent receptor plug" evidence="14">
    <location>
        <begin position="34"/>
        <end position="140"/>
    </location>
</feature>
<keyword evidence="5 12" id="KW-0732">Signal</keyword>
<dbReference type="AlphaFoldDB" id="A0A0G3WIS3"/>
<dbReference type="GO" id="GO:0015344">
    <property type="term" value="F:siderophore uptake transmembrane transporter activity"/>
    <property type="evidence" value="ECO:0007669"/>
    <property type="project" value="TreeGrafter"/>
</dbReference>
<dbReference type="PANTHER" id="PTHR30069:SF29">
    <property type="entry name" value="HEMOGLOBIN AND HEMOGLOBIN-HAPTOGLOBIN-BINDING PROTEIN 1-RELATED"/>
    <property type="match status" value="1"/>
</dbReference>
<evidence type="ECO:0000259" key="13">
    <source>
        <dbReference type="Pfam" id="PF00593"/>
    </source>
</evidence>
<evidence type="ECO:0000256" key="7">
    <source>
        <dbReference type="ARBA" id="ARBA00023136"/>
    </source>
</evidence>
<evidence type="ECO:0000256" key="10">
    <source>
        <dbReference type="PROSITE-ProRule" id="PRU01360"/>
    </source>
</evidence>
<evidence type="ECO:0000313" key="16">
    <source>
        <dbReference type="Proteomes" id="UP000035337"/>
    </source>
</evidence>
<dbReference type="PROSITE" id="PS52016">
    <property type="entry name" value="TONB_DEPENDENT_REC_3"/>
    <property type="match status" value="1"/>
</dbReference>
<dbReference type="STRING" id="1408281.Epro_0398"/>
<gene>
    <name evidence="15" type="primary">btuB</name>
    <name evidence="15" type="ORF">Epro_0398</name>
</gene>
<dbReference type="Gene3D" id="2.170.130.10">
    <property type="entry name" value="TonB-dependent receptor, plug domain"/>
    <property type="match status" value="1"/>
</dbReference>
<comment type="similarity">
    <text evidence="10 11">Belongs to the TonB-dependent receptor family.</text>
</comment>
<evidence type="ECO:0000256" key="6">
    <source>
        <dbReference type="ARBA" id="ARBA00023077"/>
    </source>
</evidence>
<evidence type="ECO:0000256" key="4">
    <source>
        <dbReference type="ARBA" id="ARBA00022692"/>
    </source>
</evidence>
<keyword evidence="8" id="KW-0675">Receptor</keyword>
<dbReference type="InterPro" id="IPR039426">
    <property type="entry name" value="TonB-dep_rcpt-like"/>
</dbReference>
<evidence type="ECO:0000256" key="3">
    <source>
        <dbReference type="ARBA" id="ARBA00022452"/>
    </source>
</evidence>
<dbReference type="InterPro" id="IPR036942">
    <property type="entry name" value="Beta-barrel_TonB_sf"/>
</dbReference>
<evidence type="ECO:0000256" key="2">
    <source>
        <dbReference type="ARBA" id="ARBA00022448"/>
    </source>
</evidence>
<dbReference type="Gene3D" id="2.40.170.20">
    <property type="entry name" value="TonB-dependent receptor, beta-barrel domain"/>
    <property type="match status" value="1"/>
</dbReference>
<evidence type="ECO:0000259" key="14">
    <source>
        <dbReference type="Pfam" id="PF07715"/>
    </source>
</evidence>
<dbReference type="GO" id="GO:0044718">
    <property type="term" value="P:siderophore transmembrane transport"/>
    <property type="evidence" value="ECO:0007669"/>
    <property type="project" value="TreeGrafter"/>
</dbReference>
<dbReference type="Pfam" id="PF00593">
    <property type="entry name" value="TonB_dep_Rec_b-barrel"/>
    <property type="match status" value="1"/>
</dbReference>
<keyword evidence="16" id="KW-1185">Reference proteome</keyword>
<evidence type="ECO:0000313" key="15">
    <source>
        <dbReference type="EMBL" id="AKL97777.1"/>
    </source>
</evidence>
<name>A0A0G3WIS3_9BACT</name>
<evidence type="ECO:0000256" key="5">
    <source>
        <dbReference type="ARBA" id="ARBA00022729"/>
    </source>
</evidence>
<proteinExistence type="inferred from homology"/>
<evidence type="ECO:0000256" key="8">
    <source>
        <dbReference type="ARBA" id="ARBA00023170"/>
    </source>
</evidence>
<dbReference type="PANTHER" id="PTHR30069">
    <property type="entry name" value="TONB-DEPENDENT OUTER MEMBRANE RECEPTOR"/>
    <property type="match status" value="1"/>
</dbReference>
<feature type="domain" description="TonB-dependent receptor-like beta-barrel" evidence="13">
    <location>
        <begin position="200"/>
        <end position="584"/>
    </location>
</feature>
<comment type="subcellular location">
    <subcellularLocation>
        <location evidence="1 10">Cell outer membrane</location>
        <topology evidence="1 10">Multi-pass membrane protein</topology>
    </subcellularLocation>
</comment>
<dbReference type="InterPro" id="IPR012910">
    <property type="entry name" value="Plug_dom"/>
</dbReference>
<keyword evidence="7 10" id="KW-0472">Membrane</keyword>
<evidence type="ECO:0000256" key="9">
    <source>
        <dbReference type="ARBA" id="ARBA00023237"/>
    </source>
</evidence>